<keyword evidence="3" id="KW-1185">Reference proteome</keyword>
<evidence type="ECO:0000259" key="1">
    <source>
        <dbReference type="PROSITE" id="PS50943"/>
    </source>
</evidence>
<dbReference type="PROSITE" id="PS50943">
    <property type="entry name" value="HTH_CROC1"/>
    <property type="match status" value="1"/>
</dbReference>
<evidence type="ECO:0000313" key="3">
    <source>
        <dbReference type="Proteomes" id="UP001320899"/>
    </source>
</evidence>
<dbReference type="Gene3D" id="1.10.260.40">
    <property type="entry name" value="lambda repressor-like DNA-binding domains"/>
    <property type="match status" value="1"/>
</dbReference>
<reference evidence="2 3" key="1">
    <citation type="submission" date="2022-10" db="EMBL/GenBank/DDBJ databases">
        <title>Ruegeria sp. nov., isolated from ocean surface sediments.</title>
        <authorList>
            <person name="He W."/>
            <person name="Xue H.-P."/>
            <person name="Zhang D.-F."/>
        </authorList>
    </citation>
    <scope>NUCLEOTIDE SEQUENCE [LARGE SCALE GENOMIC DNA]</scope>
    <source>
        <strain evidence="2 3">XHP0148</strain>
    </source>
</reference>
<dbReference type="InterPro" id="IPR001387">
    <property type="entry name" value="Cro/C1-type_HTH"/>
</dbReference>
<proteinExistence type="predicted"/>
<protein>
    <submittedName>
        <fullName evidence="2">Helix-turn-helix transcriptional regulator</fullName>
    </submittedName>
</protein>
<name>A0ABT3AS37_9RHOB</name>
<dbReference type="InterPro" id="IPR010982">
    <property type="entry name" value="Lambda_DNA-bd_dom_sf"/>
</dbReference>
<dbReference type="RefSeq" id="WP_263830995.1">
    <property type="nucleotide sequence ID" value="NZ_JAOWLB010000043.1"/>
</dbReference>
<feature type="domain" description="HTH cro/C1-type" evidence="1">
    <location>
        <begin position="25"/>
        <end position="72"/>
    </location>
</feature>
<accession>A0ABT3AS37</accession>
<gene>
    <name evidence="2" type="ORF">OE747_24135</name>
</gene>
<organism evidence="2 3">
    <name type="scientific">Ruegeria aquimaris</name>
    <dbReference type="NCBI Taxonomy" id="2984333"/>
    <lineage>
        <taxon>Bacteria</taxon>
        <taxon>Pseudomonadati</taxon>
        <taxon>Pseudomonadota</taxon>
        <taxon>Alphaproteobacteria</taxon>
        <taxon>Rhodobacterales</taxon>
        <taxon>Roseobacteraceae</taxon>
        <taxon>Ruegeria</taxon>
    </lineage>
</organism>
<comment type="caution">
    <text evidence="2">The sequence shown here is derived from an EMBL/GenBank/DDBJ whole genome shotgun (WGS) entry which is preliminary data.</text>
</comment>
<dbReference type="EMBL" id="JAOWLB010000043">
    <property type="protein sequence ID" value="MCV2891407.1"/>
    <property type="molecule type" value="Genomic_DNA"/>
</dbReference>
<sequence>MTRKPHADTPMAKYVERRILELKPKKTQVEIAAAAGYTNPNMITMIKQGSSKVALDRVPALARALECDPALLMRLALEQAIGRTAAEAVVEIFGDPVTMNERGWIQAIRAASNHTDPRLTSRSQAVIQAIFGR</sequence>
<evidence type="ECO:0000313" key="2">
    <source>
        <dbReference type="EMBL" id="MCV2891407.1"/>
    </source>
</evidence>
<dbReference type="Proteomes" id="UP001320899">
    <property type="component" value="Unassembled WGS sequence"/>
</dbReference>
<dbReference type="SUPFAM" id="SSF47413">
    <property type="entry name" value="lambda repressor-like DNA-binding domains"/>
    <property type="match status" value="1"/>
</dbReference>